<accession>A0ABX6H196</accession>
<dbReference type="EMBL" id="CP047180">
    <property type="protein sequence ID" value="QHC63569.1"/>
    <property type="molecule type" value="Genomic_DNA"/>
</dbReference>
<feature type="transmembrane region" description="Helical" evidence="2">
    <location>
        <begin position="251"/>
        <end position="267"/>
    </location>
</feature>
<feature type="transmembrane region" description="Helical" evidence="2">
    <location>
        <begin position="195"/>
        <end position="215"/>
    </location>
</feature>
<dbReference type="RefSeq" id="WP_159423260.1">
    <property type="nucleotide sequence ID" value="NZ_CP047180.1"/>
</dbReference>
<proteinExistence type="predicted"/>
<protein>
    <recommendedName>
        <fullName evidence="5">Glycosyltransferase RgtA/B/C/D-like domain-containing protein</fullName>
    </recommendedName>
</protein>
<feature type="transmembrane region" description="Helical" evidence="2">
    <location>
        <begin position="524"/>
        <end position="540"/>
    </location>
</feature>
<keyword evidence="2" id="KW-1133">Transmembrane helix</keyword>
<keyword evidence="2" id="KW-0812">Transmembrane</keyword>
<feature type="transmembrane region" description="Helical" evidence="2">
    <location>
        <begin position="227"/>
        <end position="245"/>
    </location>
</feature>
<evidence type="ECO:0000256" key="2">
    <source>
        <dbReference type="SAM" id="Phobius"/>
    </source>
</evidence>
<feature type="transmembrane region" description="Helical" evidence="2">
    <location>
        <begin position="98"/>
        <end position="120"/>
    </location>
</feature>
<reference evidence="4" key="1">
    <citation type="submission" date="2019-12" db="EMBL/GenBank/DDBJ databases">
        <title>Complete and draft genome sequences of new strains and members of some known species of the genus Rathayibacter isolated from plants.</title>
        <authorList>
            <person name="Tarlachkov S.V."/>
            <person name="Starodumova I.P."/>
            <person name="Dorofeeva L.V."/>
            <person name="Prisyazhnaya N.V."/>
            <person name="Leyn S."/>
            <person name="Zlamal J."/>
            <person name="Elan M."/>
            <person name="Osterman A.L."/>
            <person name="Nadler S."/>
            <person name="Subbotin S.A."/>
            <person name="Evtushenko L.I."/>
        </authorList>
    </citation>
    <scope>NUCLEOTIDE SEQUENCE [LARGE SCALE GENOMIC DNA]</scope>
    <source>
        <strain evidence="4">VKM Ac-2802</strain>
    </source>
</reference>
<name>A0ABX6H196_9MICO</name>
<sequence length="692" mass="74029">MTPEDASDTPTAPAEQTDPEERTTPGEQPAPAEQTTPDEQPAPAEQTTPDEQPGPAEQTTPDGQPAPAEQPVPAEQPTPDEQPEPAAQPVPVKRRPRVLLVDAGLTLLSAVVATVLGMLALRVGVDQLGLRWTFGGADQVLHYAIFSSARDVLPFFPNDRLGFPEAQNLFFAPLFDPWSAAFVALVGPFTLDGVWLFNLYSLAGFPAAGATAYLFYRALRLRRPTSLVLGVLTAILPYHFFQLALGHPFLANYWSVPLIGVLLLVIGGDATDPLRRWTSGVAGRRRHVLRGLLVLVLAIAVAWTQSYYFVFGAIVLGAAWAVAVVTVLVRRAPLRTLAWPTFALGALVVLIAVQLLALSNDQGDRYEKYFQGRSAQESEIYGGKIQNLLLPAPFSGFGPLAALARGYENSSEVVPTSENPATAVVVSVAFLIVLLVVLVILFSAGRPALERRSRLGELVADARVGLLSQAFLVGLLFFVVAGLGAILAYVVSPEIRAWSRFSIVLSVLALGVAGLAMEALAPRLRLLLPILAVVAVVGLVDQVGGASTGIDVEATGDSALRSFVDESEAVLRSDCGVVQLPLKDFPETGAIGDMGDYDEALPYVYSSDEDGLRFSYGAVRGTHSADDWDDATTTRAFEREYDASGACAVLVDTAAYVDDPDGWRAFVEAVADPDAPAVTSDDADQRWLLFRS</sequence>
<feature type="transmembrane region" description="Helical" evidence="2">
    <location>
        <begin position="287"/>
        <end position="303"/>
    </location>
</feature>
<feature type="transmembrane region" description="Helical" evidence="2">
    <location>
        <begin position="497"/>
        <end position="517"/>
    </location>
</feature>
<organism evidence="3 4">
    <name type="scientific">Rathayibacter festucae</name>
    <dbReference type="NCBI Taxonomy" id="110937"/>
    <lineage>
        <taxon>Bacteria</taxon>
        <taxon>Bacillati</taxon>
        <taxon>Actinomycetota</taxon>
        <taxon>Actinomycetes</taxon>
        <taxon>Micrococcales</taxon>
        <taxon>Microbacteriaceae</taxon>
        <taxon>Rathayibacter</taxon>
    </lineage>
</organism>
<evidence type="ECO:0000313" key="3">
    <source>
        <dbReference type="EMBL" id="QHC63569.1"/>
    </source>
</evidence>
<feature type="transmembrane region" description="Helical" evidence="2">
    <location>
        <begin position="336"/>
        <end position="357"/>
    </location>
</feature>
<dbReference type="Proteomes" id="UP000464597">
    <property type="component" value="Chromosome"/>
</dbReference>
<gene>
    <name evidence="3" type="ORF">GSU69_13355</name>
</gene>
<evidence type="ECO:0000256" key="1">
    <source>
        <dbReference type="SAM" id="MobiDB-lite"/>
    </source>
</evidence>
<evidence type="ECO:0008006" key="5">
    <source>
        <dbReference type="Google" id="ProtNLM"/>
    </source>
</evidence>
<keyword evidence="2" id="KW-0472">Membrane</keyword>
<feature type="transmembrane region" description="Helical" evidence="2">
    <location>
        <begin position="466"/>
        <end position="491"/>
    </location>
</feature>
<feature type="region of interest" description="Disordered" evidence="1">
    <location>
        <begin position="1"/>
        <end position="91"/>
    </location>
</feature>
<feature type="transmembrane region" description="Helical" evidence="2">
    <location>
        <begin position="309"/>
        <end position="329"/>
    </location>
</feature>
<feature type="transmembrane region" description="Helical" evidence="2">
    <location>
        <begin position="421"/>
        <end position="445"/>
    </location>
</feature>
<evidence type="ECO:0000313" key="4">
    <source>
        <dbReference type="Proteomes" id="UP000464597"/>
    </source>
</evidence>
<keyword evidence="4" id="KW-1185">Reference proteome</keyword>